<evidence type="ECO:0000256" key="3">
    <source>
        <dbReference type="ARBA" id="ARBA00023136"/>
    </source>
</evidence>
<keyword evidence="6" id="KW-1185">Reference proteome</keyword>
<evidence type="ECO:0000256" key="2">
    <source>
        <dbReference type="ARBA" id="ARBA00010463"/>
    </source>
</evidence>
<dbReference type="PANTHER" id="PTHR21146">
    <property type="entry name" value="MEF2B PROTEIN"/>
    <property type="match status" value="1"/>
</dbReference>
<keyword evidence="4" id="KW-0458">Lysosome</keyword>
<sequence>MQKMQQSTSSSVDALQGVHDSVSELVQQVANEPSVGLYFVQQHVHKAVPGLLSVKNKLAEDTQEALLYTENAKDALTAIKTMKECGPPAVNSMISMLTASISLLPSLRHPKRLNKTTPSIHTLSIFLILTSLQAEVDSSGYVTTLFNSAYQRASSMRKSMSGSLIAQEASPKEVNFMSTESNPNTAIGQKLTSDANLDKSSSSRSVWSVFESAIQRAGNMVGTGAAVSTQGQEGSSFSKNINDKQVQTGQQSKDSIEGEVKLADWFKLPNTSFRNLSKKVATDLSLVDGEHGETEADGEDNCPGLDLENPEVVENYEKLRAEHTAKLEAWLGNSKDP</sequence>
<reference evidence="5" key="1">
    <citation type="submission" date="2024-02" db="EMBL/GenBank/DDBJ databases">
        <authorList>
            <consortium name="ELIXIR-Norway"/>
            <consortium name="Elixir Norway"/>
        </authorList>
    </citation>
    <scope>NUCLEOTIDE SEQUENCE</scope>
</reference>
<keyword evidence="3" id="KW-0472">Membrane</keyword>
<protein>
    <submittedName>
        <fullName evidence="5">Uncharacterized protein</fullName>
    </submittedName>
</protein>
<dbReference type="Pfam" id="PF10167">
    <property type="entry name" value="BORCS8"/>
    <property type="match status" value="1"/>
</dbReference>
<dbReference type="Proteomes" id="UP001497512">
    <property type="component" value="Chromosome 15"/>
</dbReference>
<comment type="subcellular location">
    <subcellularLocation>
        <location evidence="1">Lysosome membrane</location>
    </subcellularLocation>
</comment>
<dbReference type="PANTHER" id="PTHR21146:SF0">
    <property type="entry name" value="BLOC-1-RELATED COMPLEX SUBUNIT 8"/>
    <property type="match status" value="1"/>
</dbReference>
<accession>A0ABP0TYK4</accession>
<dbReference type="InterPro" id="IPR019320">
    <property type="entry name" value="BORCS8"/>
</dbReference>
<gene>
    <name evidence="5" type="ORF">CSSPTR1EN2_LOCUS7982</name>
</gene>
<evidence type="ECO:0000256" key="4">
    <source>
        <dbReference type="ARBA" id="ARBA00023228"/>
    </source>
</evidence>
<evidence type="ECO:0000313" key="5">
    <source>
        <dbReference type="EMBL" id="CAK9205705.1"/>
    </source>
</evidence>
<evidence type="ECO:0000313" key="6">
    <source>
        <dbReference type="Proteomes" id="UP001497512"/>
    </source>
</evidence>
<organism evidence="5 6">
    <name type="scientific">Sphagnum troendelagicum</name>
    <dbReference type="NCBI Taxonomy" id="128251"/>
    <lineage>
        <taxon>Eukaryota</taxon>
        <taxon>Viridiplantae</taxon>
        <taxon>Streptophyta</taxon>
        <taxon>Embryophyta</taxon>
        <taxon>Bryophyta</taxon>
        <taxon>Sphagnophytina</taxon>
        <taxon>Sphagnopsida</taxon>
        <taxon>Sphagnales</taxon>
        <taxon>Sphagnaceae</taxon>
        <taxon>Sphagnum</taxon>
    </lineage>
</organism>
<name>A0ABP0TYK4_9BRYO</name>
<comment type="similarity">
    <text evidence="2">Belongs to the BORCS8 family.</text>
</comment>
<evidence type="ECO:0000256" key="1">
    <source>
        <dbReference type="ARBA" id="ARBA00004656"/>
    </source>
</evidence>
<proteinExistence type="inferred from homology"/>
<dbReference type="EMBL" id="OZ019907">
    <property type="protein sequence ID" value="CAK9205705.1"/>
    <property type="molecule type" value="Genomic_DNA"/>
</dbReference>